<dbReference type="OrthoDB" id="4864028at2759"/>
<evidence type="ECO:0000313" key="3">
    <source>
        <dbReference type="Proteomes" id="UP000076881"/>
    </source>
</evidence>
<dbReference type="Proteomes" id="UP000076881">
    <property type="component" value="Unassembled WGS sequence"/>
</dbReference>
<keyword evidence="3" id="KW-1185">Reference proteome</keyword>
<dbReference type="EMBL" id="AZHF01000004">
    <property type="protein sequence ID" value="OAA77072.1"/>
    <property type="molecule type" value="Genomic_DNA"/>
</dbReference>
<organism evidence="2 3">
    <name type="scientific">Akanthomyces lecanii RCEF 1005</name>
    <dbReference type="NCBI Taxonomy" id="1081108"/>
    <lineage>
        <taxon>Eukaryota</taxon>
        <taxon>Fungi</taxon>
        <taxon>Dikarya</taxon>
        <taxon>Ascomycota</taxon>
        <taxon>Pezizomycotina</taxon>
        <taxon>Sordariomycetes</taxon>
        <taxon>Hypocreomycetidae</taxon>
        <taxon>Hypocreales</taxon>
        <taxon>Cordycipitaceae</taxon>
        <taxon>Akanthomyces</taxon>
        <taxon>Cordyceps confragosa</taxon>
    </lineage>
</organism>
<feature type="chain" id="PRO_5007836298" evidence="1">
    <location>
        <begin position="18"/>
        <end position="241"/>
    </location>
</feature>
<comment type="caution">
    <text evidence="2">The sequence shown here is derived from an EMBL/GenBank/DDBJ whole genome shotgun (WGS) entry which is preliminary data.</text>
</comment>
<gene>
    <name evidence="2" type="ORF">LEL_06756</name>
</gene>
<evidence type="ECO:0000313" key="2">
    <source>
        <dbReference type="EMBL" id="OAA77072.1"/>
    </source>
</evidence>
<dbReference type="AlphaFoldDB" id="A0A162K2Q5"/>
<protein>
    <submittedName>
        <fullName evidence="2">Uncharacterized protein</fullName>
    </submittedName>
</protein>
<feature type="signal peptide" evidence="1">
    <location>
        <begin position="1"/>
        <end position="17"/>
    </location>
</feature>
<keyword evidence="1" id="KW-0732">Signal</keyword>
<name>A0A162K2Q5_CORDF</name>
<evidence type="ECO:0000256" key="1">
    <source>
        <dbReference type="SAM" id="SignalP"/>
    </source>
</evidence>
<reference evidence="2 3" key="1">
    <citation type="journal article" date="2016" name="Genome Biol. Evol.">
        <title>Divergent and convergent evolution of fungal pathogenicity.</title>
        <authorList>
            <person name="Shang Y."/>
            <person name="Xiao G."/>
            <person name="Zheng P."/>
            <person name="Cen K."/>
            <person name="Zhan S."/>
            <person name="Wang C."/>
        </authorList>
    </citation>
    <scope>NUCLEOTIDE SEQUENCE [LARGE SCALE GENOMIC DNA]</scope>
    <source>
        <strain evidence="2 3">RCEF 1005</strain>
    </source>
</reference>
<accession>A0A162K2Q5</accession>
<sequence length="241" mass="26120">MVRSAYLVAMIAGLATASPAAPDNRATPCNDIESCDFDQQCIQGTCQVGEPSQSSNTARSATPQSAVVCNAETCRTASNYIYNSDLAVLGTYWSPYYGVGVAGAWVDSWNIEGVAGVVVNPLLGAGGVGWRTNEVAVRAYWADGGFSYILEDLPVGRIVTVQFMLRDSQGTYVCTQPSVYVLYLEVDNYPKQTFRVTPHGGKKRESYRFVATDSTMKIRFSTEKDAYDGCGPFFTNVQAIS</sequence>
<proteinExistence type="predicted"/>